<comment type="caution">
    <text evidence="1">The sequence shown here is derived from an EMBL/GenBank/DDBJ whole genome shotgun (WGS) entry which is preliminary data.</text>
</comment>
<evidence type="ECO:0000313" key="1">
    <source>
        <dbReference type="EMBL" id="KAK3364672.1"/>
    </source>
</evidence>
<keyword evidence="2" id="KW-1185">Reference proteome</keyword>
<organism evidence="1 2">
    <name type="scientific">Lasiosphaeria hispida</name>
    <dbReference type="NCBI Taxonomy" id="260671"/>
    <lineage>
        <taxon>Eukaryota</taxon>
        <taxon>Fungi</taxon>
        <taxon>Dikarya</taxon>
        <taxon>Ascomycota</taxon>
        <taxon>Pezizomycotina</taxon>
        <taxon>Sordariomycetes</taxon>
        <taxon>Sordariomycetidae</taxon>
        <taxon>Sordariales</taxon>
        <taxon>Lasiosphaeriaceae</taxon>
        <taxon>Lasiosphaeria</taxon>
    </lineage>
</organism>
<protein>
    <submittedName>
        <fullName evidence="1">Uncharacterized protein</fullName>
    </submittedName>
</protein>
<dbReference type="EMBL" id="JAUIQD010000001">
    <property type="protein sequence ID" value="KAK3364672.1"/>
    <property type="molecule type" value="Genomic_DNA"/>
</dbReference>
<accession>A0AAJ0HXF0</accession>
<proteinExistence type="predicted"/>
<name>A0AAJ0HXF0_9PEZI</name>
<gene>
    <name evidence="1" type="ORF">B0T25DRAFT_587834</name>
</gene>
<reference evidence="1" key="2">
    <citation type="submission" date="2023-06" db="EMBL/GenBank/DDBJ databases">
        <authorList>
            <consortium name="Lawrence Berkeley National Laboratory"/>
            <person name="Haridas S."/>
            <person name="Hensen N."/>
            <person name="Bonometti L."/>
            <person name="Westerberg I."/>
            <person name="Brannstrom I.O."/>
            <person name="Guillou S."/>
            <person name="Cros-Aarteil S."/>
            <person name="Calhoun S."/>
            <person name="Kuo A."/>
            <person name="Mondo S."/>
            <person name="Pangilinan J."/>
            <person name="Riley R."/>
            <person name="Labutti K."/>
            <person name="Andreopoulos B."/>
            <person name="Lipzen A."/>
            <person name="Chen C."/>
            <person name="Yanf M."/>
            <person name="Daum C."/>
            <person name="Ng V."/>
            <person name="Clum A."/>
            <person name="Steindorff A."/>
            <person name="Ohm R."/>
            <person name="Martin F."/>
            <person name="Silar P."/>
            <person name="Natvig D."/>
            <person name="Lalanne C."/>
            <person name="Gautier V."/>
            <person name="Ament-Velasquez S.L."/>
            <person name="Kruys A."/>
            <person name="Hutchinson M.I."/>
            <person name="Powell A.J."/>
            <person name="Barry K."/>
            <person name="Miller A.N."/>
            <person name="Grigoriev I.V."/>
            <person name="Debuchy R."/>
            <person name="Gladieux P."/>
            <person name="Thoren M.H."/>
            <person name="Johannesson H."/>
        </authorList>
    </citation>
    <scope>NUCLEOTIDE SEQUENCE</scope>
    <source>
        <strain evidence="1">CBS 955.72</strain>
    </source>
</reference>
<evidence type="ECO:0000313" key="2">
    <source>
        <dbReference type="Proteomes" id="UP001275084"/>
    </source>
</evidence>
<dbReference type="AlphaFoldDB" id="A0AAJ0HXF0"/>
<sequence>MEKHYPRMFPKHCEVRDRGTYKPSCNTIKTTKQRADELEASLRAAGLYEPHAGRFWNHPVTRAYHRARFDHAQVLIRSWRRQGIEDALAIYLDLLQLDRGDHQACRQVVPALFLRLERDQECYDFLKWWQVHNTTSPASYNWNDTTQRYLDIKGADATEPADLWKGEHFLNLPQLVTLHLLKMRLWRTLQLAQRCRHANPGFTGEQVVARIREERHTSEDFRGNILEKRPELAGDNATLDAATERVVESLEPLLAAMRKTNRFYVTMVMFPDMELFERTGPPKPYTPGSEEEAELAFNYTYSAWCESPGAIDVLRQVLGATPDVMDKAMKAAMEKMEKAGSGPRRS</sequence>
<dbReference type="Proteomes" id="UP001275084">
    <property type="component" value="Unassembled WGS sequence"/>
</dbReference>
<reference evidence="1" key="1">
    <citation type="journal article" date="2023" name="Mol. Phylogenet. Evol.">
        <title>Genome-scale phylogeny and comparative genomics of the fungal order Sordariales.</title>
        <authorList>
            <person name="Hensen N."/>
            <person name="Bonometti L."/>
            <person name="Westerberg I."/>
            <person name="Brannstrom I.O."/>
            <person name="Guillou S."/>
            <person name="Cros-Aarteil S."/>
            <person name="Calhoun S."/>
            <person name="Haridas S."/>
            <person name="Kuo A."/>
            <person name="Mondo S."/>
            <person name="Pangilinan J."/>
            <person name="Riley R."/>
            <person name="LaButti K."/>
            <person name="Andreopoulos B."/>
            <person name="Lipzen A."/>
            <person name="Chen C."/>
            <person name="Yan M."/>
            <person name="Daum C."/>
            <person name="Ng V."/>
            <person name="Clum A."/>
            <person name="Steindorff A."/>
            <person name="Ohm R.A."/>
            <person name="Martin F."/>
            <person name="Silar P."/>
            <person name="Natvig D.O."/>
            <person name="Lalanne C."/>
            <person name="Gautier V."/>
            <person name="Ament-Velasquez S.L."/>
            <person name="Kruys A."/>
            <person name="Hutchinson M.I."/>
            <person name="Powell A.J."/>
            <person name="Barry K."/>
            <person name="Miller A.N."/>
            <person name="Grigoriev I.V."/>
            <person name="Debuchy R."/>
            <person name="Gladieux P."/>
            <person name="Hiltunen Thoren M."/>
            <person name="Johannesson H."/>
        </authorList>
    </citation>
    <scope>NUCLEOTIDE SEQUENCE</scope>
    <source>
        <strain evidence="1">CBS 955.72</strain>
    </source>
</reference>